<evidence type="ECO:0008006" key="3">
    <source>
        <dbReference type="Google" id="ProtNLM"/>
    </source>
</evidence>
<keyword evidence="2" id="KW-1185">Reference proteome</keyword>
<comment type="caution">
    <text evidence="1">The sequence shown here is derived from an EMBL/GenBank/DDBJ whole genome shotgun (WGS) entry which is preliminary data.</text>
</comment>
<proteinExistence type="predicted"/>
<accession>A0ABS8ADA4</accession>
<dbReference type="Proteomes" id="UP001165297">
    <property type="component" value="Unassembled WGS sequence"/>
</dbReference>
<dbReference type="RefSeq" id="WP_226186021.1">
    <property type="nucleotide sequence ID" value="NZ_JAJADQ010000006.1"/>
</dbReference>
<organism evidence="1 2">
    <name type="scientific">Hymenobacter nitidus</name>
    <dbReference type="NCBI Taxonomy" id="2880929"/>
    <lineage>
        <taxon>Bacteria</taxon>
        <taxon>Pseudomonadati</taxon>
        <taxon>Bacteroidota</taxon>
        <taxon>Cytophagia</taxon>
        <taxon>Cytophagales</taxon>
        <taxon>Hymenobacteraceae</taxon>
        <taxon>Hymenobacter</taxon>
    </lineage>
</organism>
<reference evidence="1" key="1">
    <citation type="submission" date="2021-10" db="EMBL/GenBank/DDBJ databases">
        <authorList>
            <person name="Dean J.D."/>
            <person name="Kim M.K."/>
            <person name="Newey C.N."/>
            <person name="Stoker T.S."/>
            <person name="Thompson D.W."/>
            <person name="Grose J.H."/>
        </authorList>
    </citation>
    <scope>NUCLEOTIDE SEQUENCE</scope>
    <source>
        <strain evidence="1">BT635</strain>
    </source>
</reference>
<sequence>MLSFFSSLFSAKPEERDLSFGLKAEYGIDALVRRQQWAAVEATAQALPGDALSRLLDGICLSHQHHEEVTRYAVAAASEFGHLLAGAWYLFLAWEARTGKWGNQLTTAEVDGFGHYLSLAEQSLNRPFANPAFGSEAQARLVRVWMGFSEKDKALDSFTHSTALDETKFWAYHHLFKVLSAKWLGSKDELRAFVDAVELPAMRYALLAMYLVEVFDDFDTEDARSAQRKWYAENRAGVAQLLALPALPVNSSLVSVYANNNLAYLWHLLGEREKRDRLLDQLGNRVPVYPWAYFGLDSPKAMRAFRKGGALARP</sequence>
<dbReference type="EMBL" id="JAJADQ010000006">
    <property type="protein sequence ID" value="MCB2378393.1"/>
    <property type="molecule type" value="Genomic_DNA"/>
</dbReference>
<protein>
    <recommendedName>
        <fullName evidence="3">DUF4034 domain-containing protein</fullName>
    </recommendedName>
</protein>
<name>A0ABS8ADA4_9BACT</name>
<evidence type="ECO:0000313" key="2">
    <source>
        <dbReference type="Proteomes" id="UP001165297"/>
    </source>
</evidence>
<evidence type="ECO:0000313" key="1">
    <source>
        <dbReference type="EMBL" id="MCB2378393.1"/>
    </source>
</evidence>
<gene>
    <name evidence="1" type="ORF">LGH70_12410</name>
</gene>